<dbReference type="GO" id="GO:0015421">
    <property type="term" value="F:ABC-type oligopeptide transporter activity"/>
    <property type="evidence" value="ECO:0007669"/>
    <property type="project" value="TreeGrafter"/>
</dbReference>
<evidence type="ECO:0000313" key="14">
    <source>
        <dbReference type="EMBL" id="OIW29106.1"/>
    </source>
</evidence>
<feature type="transmembrane region" description="Helical" evidence="11">
    <location>
        <begin position="865"/>
        <end position="888"/>
    </location>
</feature>
<feature type="compositionally biased region" description="Polar residues" evidence="10">
    <location>
        <begin position="25"/>
        <end position="39"/>
    </location>
</feature>
<dbReference type="InterPro" id="IPR003593">
    <property type="entry name" value="AAA+_ATPase"/>
</dbReference>
<organism evidence="14 15">
    <name type="scientific">Coniochaeta ligniaria NRRL 30616</name>
    <dbReference type="NCBI Taxonomy" id="1408157"/>
    <lineage>
        <taxon>Eukaryota</taxon>
        <taxon>Fungi</taxon>
        <taxon>Dikarya</taxon>
        <taxon>Ascomycota</taxon>
        <taxon>Pezizomycotina</taxon>
        <taxon>Sordariomycetes</taxon>
        <taxon>Sordariomycetidae</taxon>
        <taxon>Coniochaetales</taxon>
        <taxon>Coniochaetaceae</taxon>
        <taxon>Coniochaeta</taxon>
    </lineage>
</organism>
<evidence type="ECO:0000256" key="6">
    <source>
        <dbReference type="ARBA" id="ARBA00022741"/>
    </source>
</evidence>
<feature type="transmembrane region" description="Helical" evidence="11">
    <location>
        <begin position="130"/>
        <end position="154"/>
    </location>
</feature>
<feature type="transmembrane region" description="Helical" evidence="11">
    <location>
        <begin position="1011"/>
        <end position="1032"/>
    </location>
</feature>
<feature type="transmembrane region" description="Helical" evidence="11">
    <location>
        <begin position="894"/>
        <end position="914"/>
    </location>
</feature>
<feature type="region of interest" description="Disordered" evidence="10">
    <location>
        <begin position="657"/>
        <end position="718"/>
    </location>
</feature>
<feature type="compositionally biased region" description="Basic and acidic residues" evidence="10">
    <location>
        <begin position="671"/>
        <end position="685"/>
    </location>
</feature>
<dbReference type="InterPro" id="IPR027417">
    <property type="entry name" value="P-loop_NTPase"/>
</dbReference>
<feature type="domain" description="ABC transporter" evidence="12">
    <location>
        <begin position="1074"/>
        <end position="1319"/>
    </location>
</feature>
<dbReference type="FunFam" id="3.40.50.300:FF:000967">
    <property type="entry name" value="ABC multidrug transporter mdr4"/>
    <property type="match status" value="1"/>
</dbReference>
<evidence type="ECO:0000256" key="8">
    <source>
        <dbReference type="ARBA" id="ARBA00022989"/>
    </source>
</evidence>
<keyword evidence="6" id="KW-0547">Nucleotide-binding</keyword>
<keyword evidence="4" id="KW-0813">Transport</keyword>
<evidence type="ECO:0000256" key="2">
    <source>
        <dbReference type="ARBA" id="ARBA00004308"/>
    </source>
</evidence>
<dbReference type="PROSITE" id="PS00211">
    <property type="entry name" value="ABC_TRANSPORTER_1"/>
    <property type="match status" value="2"/>
</dbReference>
<dbReference type="GO" id="GO:0005524">
    <property type="term" value="F:ATP binding"/>
    <property type="evidence" value="ECO:0007669"/>
    <property type="project" value="UniProtKB-KW"/>
</dbReference>
<keyword evidence="5 11" id="KW-0812">Transmembrane</keyword>
<dbReference type="PANTHER" id="PTHR43394">
    <property type="entry name" value="ATP-DEPENDENT PERMEASE MDL1, MITOCHONDRIAL"/>
    <property type="match status" value="1"/>
</dbReference>
<feature type="compositionally biased region" description="Basic and acidic residues" evidence="10">
    <location>
        <begin position="42"/>
        <end position="55"/>
    </location>
</feature>
<evidence type="ECO:0000259" key="12">
    <source>
        <dbReference type="PROSITE" id="PS50893"/>
    </source>
</evidence>
<feature type="transmembrane region" description="Helical" evidence="11">
    <location>
        <begin position="341"/>
        <end position="363"/>
    </location>
</feature>
<evidence type="ECO:0000256" key="1">
    <source>
        <dbReference type="ARBA" id="ARBA00004141"/>
    </source>
</evidence>
<feature type="transmembrane region" description="Helical" evidence="11">
    <location>
        <begin position="791"/>
        <end position="817"/>
    </location>
</feature>
<dbReference type="FunFam" id="3.40.50.300:FF:001530">
    <property type="entry name" value="ABC multidrug transporter (Eurofung)"/>
    <property type="match status" value="1"/>
</dbReference>
<feature type="transmembrane region" description="Helical" evidence="11">
    <location>
        <begin position="977"/>
        <end position="999"/>
    </location>
</feature>
<reference evidence="14 15" key="1">
    <citation type="submission" date="2016-10" db="EMBL/GenBank/DDBJ databases">
        <title>Draft genome sequence of Coniochaeta ligniaria NRRL30616, a lignocellulolytic fungus for bioabatement of inhibitors in plant biomass hydrolysates.</title>
        <authorList>
            <consortium name="DOE Joint Genome Institute"/>
            <person name="Jimenez D.J."/>
            <person name="Hector R.E."/>
            <person name="Riley R."/>
            <person name="Sun H."/>
            <person name="Grigoriev I.V."/>
            <person name="Van Elsas J.D."/>
            <person name="Nichols N.N."/>
        </authorList>
    </citation>
    <scope>NUCLEOTIDE SEQUENCE [LARGE SCALE GENOMIC DNA]</scope>
    <source>
        <strain evidence="14 15">NRRL 30616</strain>
    </source>
</reference>
<evidence type="ECO:0000256" key="3">
    <source>
        <dbReference type="ARBA" id="ARBA00007577"/>
    </source>
</evidence>
<evidence type="ECO:0000256" key="7">
    <source>
        <dbReference type="ARBA" id="ARBA00022840"/>
    </source>
</evidence>
<proteinExistence type="inferred from homology"/>
<dbReference type="Proteomes" id="UP000182658">
    <property type="component" value="Unassembled WGS sequence"/>
</dbReference>
<keyword evidence="8 11" id="KW-1133">Transmembrane helix</keyword>
<dbReference type="STRING" id="1408157.A0A1J7JN09"/>
<feature type="transmembrane region" description="Helical" evidence="11">
    <location>
        <begin position="307"/>
        <end position="329"/>
    </location>
</feature>
<evidence type="ECO:0000259" key="13">
    <source>
        <dbReference type="PROSITE" id="PS50929"/>
    </source>
</evidence>
<dbReference type="InterPro" id="IPR039421">
    <property type="entry name" value="Type_1_exporter"/>
</dbReference>
<feature type="transmembrane region" description="Helical" evidence="11">
    <location>
        <begin position="80"/>
        <end position="100"/>
    </location>
</feature>
<feature type="compositionally biased region" description="Polar residues" evidence="10">
    <location>
        <begin position="690"/>
        <end position="711"/>
    </location>
</feature>
<dbReference type="CDD" id="cd18577">
    <property type="entry name" value="ABC_6TM_Pgp_ABCB1_D1_like"/>
    <property type="match status" value="1"/>
</dbReference>
<feature type="domain" description="ABC transmembrane type-1" evidence="13">
    <location>
        <begin position="80"/>
        <end position="371"/>
    </location>
</feature>
<keyword evidence="15" id="KW-1185">Reference proteome</keyword>
<evidence type="ECO:0000256" key="5">
    <source>
        <dbReference type="ARBA" id="ARBA00022692"/>
    </source>
</evidence>
<dbReference type="SUPFAM" id="SSF90123">
    <property type="entry name" value="ABC transporter transmembrane region"/>
    <property type="match status" value="2"/>
</dbReference>
<feature type="domain" description="ABC transmembrane type-1" evidence="13">
    <location>
        <begin position="750"/>
        <end position="1038"/>
    </location>
</feature>
<keyword evidence="9 11" id="KW-0472">Membrane</keyword>
<feature type="transmembrane region" description="Helical" evidence="11">
    <location>
        <begin position="748"/>
        <end position="771"/>
    </location>
</feature>
<dbReference type="EMBL" id="KV875098">
    <property type="protein sequence ID" value="OIW29106.1"/>
    <property type="molecule type" value="Genomic_DNA"/>
</dbReference>
<dbReference type="OrthoDB" id="6500128at2759"/>
<comment type="subcellular location">
    <subcellularLocation>
        <location evidence="2">Endomembrane system</location>
    </subcellularLocation>
    <subcellularLocation>
        <location evidence="1">Membrane</location>
        <topology evidence="1">Multi-pass membrane protein</topology>
    </subcellularLocation>
</comment>
<dbReference type="GO" id="GO:0012505">
    <property type="term" value="C:endomembrane system"/>
    <property type="evidence" value="ECO:0007669"/>
    <property type="project" value="UniProtKB-SubCell"/>
</dbReference>
<accession>A0A1J7JN09</accession>
<evidence type="ECO:0000256" key="10">
    <source>
        <dbReference type="SAM" id="MobiDB-lite"/>
    </source>
</evidence>
<evidence type="ECO:0000256" key="9">
    <source>
        <dbReference type="ARBA" id="ARBA00023136"/>
    </source>
</evidence>
<dbReference type="PROSITE" id="PS50929">
    <property type="entry name" value="ABC_TM1F"/>
    <property type="match status" value="2"/>
</dbReference>
<evidence type="ECO:0000256" key="4">
    <source>
        <dbReference type="ARBA" id="ARBA00022448"/>
    </source>
</evidence>
<feature type="domain" description="ABC transporter" evidence="12">
    <location>
        <begin position="406"/>
        <end position="651"/>
    </location>
</feature>
<evidence type="ECO:0000256" key="11">
    <source>
        <dbReference type="SAM" id="Phobius"/>
    </source>
</evidence>
<dbReference type="GO" id="GO:0090374">
    <property type="term" value="P:oligopeptide export from mitochondrion"/>
    <property type="evidence" value="ECO:0007669"/>
    <property type="project" value="TreeGrafter"/>
</dbReference>
<dbReference type="GO" id="GO:0016887">
    <property type="term" value="F:ATP hydrolysis activity"/>
    <property type="evidence" value="ECO:0007669"/>
    <property type="project" value="InterPro"/>
</dbReference>
<dbReference type="CDD" id="cd18578">
    <property type="entry name" value="ABC_6TM_Pgp_ABCB1_D2_like"/>
    <property type="match status" value="1"/>
</dbReference>
<feature type="transmembrane region" description="Helical" evidence="11">
    <location>
        <begin position="203"/>
        <end position="221"/>
    </location>
</feature>
<comment type="similarity">
    <text evidence="3">Belongs to the ABC transporter superfamily. ABCB family. Multidrug resistance exporter (TC 3.A.1.201) subfamily.</text>
</comment>
<dbReference type="SUPFAM" id="SSF52540">
    <property type="entry name" value="P-loop containing nucleoside triphosphate hydrolases"/>
    <property type="match status" value="2"/>
</dbReference>
<dbReference type="PROSITE" id="PS50893">
    <property type="entry name" value="ABC_TRANSPORTER_2"/>
    <property type="match status" value="2"/>
</dbReference>
<dbReference type="GO" id="GO:0005743">
    <property type="term" value="C:mitochondrial inner membrane"/>
    <property type="evidence" value="ECO:0007669"/>
    <property type="project" value="TreeGrafter"/>
</dbReference>
<feature type="region of interest" description="Disordered" evidence="10">
    <location>
        <begin position="24"/>
        <end position="55"/>
    </location>
</feature>
<dbReference type="Gene3D" id="3.40.50.300">
    <property type="entry name" value="P-loop containing nucleotide triphosphate hydrolases"/>
    <property type="match status" value="2"/>
</dbReference>
<sequence>MAFDSDKPASILQFSEEDAGIVVDTGNSDRLGTRKQNAKVNDGQEKTKTDDDKTKKPSTLHYFFRVHWSYSTPVDHTLRLVGLIAAIGAGILPPIMTIVFGSSVNSLNEHETGKVSGSELYRGMSQNALYLLYLFIGRFCLVYIHSTCFGLVGIRITKAFRIDFIRSMIRQDVSFIDNCSPGTVSSTISNSADMVENGSTEKVGSLIQNISMFIAAFVVAFTRQWKLTLVTATTLPVLFLGFRVTFGLDAKIEAKILSIYNRAGGLAEEALSTIRVVTAFDASSKLSRKYDDALAAAQKLGFRKGPIIGVQWSVEFFTIYCAYALAWFYGVKLLNDGQIAGGGQIISVLLAVLLGTSAASNVAPGFGDFGKASAAAQGMFEMIDRKSDIDPLADTGDRPLKFDGSVELRDVSFAYPSRPSVPVLNNVNLEFEAGKVTALVGASGSGKSTIVGLIERWFNPTSGSVHVGGHAVTGLNLRWLRRQIGLVQQEPVLFSDTIYHNVVHGLYGTPMNDLPEAEKRGLVRQACIQAFADDFIQELPQKYDTKVGDRGALLSGGQKQRIAIARSVISNPEILLLDEATSALDPTAERKVQASLDNVSKSRTTIVIAHKLSTVRKADKIVVISRGEVIEQGSHQQLVDLGGAYSELVNAQTLHTGNATGTTHDIAADDQDARLSDNDGSDVGKIRKPVSSQSPASQGLQDVGHAQNTATGGDDEILDEDKDIPRKLSLLQCLATIIFKEQRHIWPLFFFGLVSSAAGGGLFPAQAVLFGSSIPTLQLPHGDRLVERGNFWALMYFVFSLGVLLCYLGVGFFWTVASFHATRFYRREYFDAMLNQDVVFFDARGHGASEMTSRLSMHPQRLQNLLSINLALIIVILVDIVSCFILAVSMGWKLGLVVVAGGMPTLFGAGYYRLRLEMANEDRLSQMYLECARFASEAIGAIRTVSSLTLEDKVLEGFRGRLAECSKRELQSKMKTMVAHAFAESINLAVTALAFWYGGKLLSEGLYDTRTFFIVFMAVLTGSNSGGILFGYSSNVAKAHSAANHILDLRASQPPINTSTVMKALAATDDSAAVEFRNVTFAYPSRPNHPALDMLSLKIGKGQSVGIVGASGCGKSTMIGLLERFYDVSSGQLLIEGTQLRDLDVHHYRSRVGLVSQETMLFQGSISENILLGLPDNEALDPDAQERVERACRSANMHEFISSLPEGYATDVGNRGVALSGGQRQRLAIARALIREPALLLFDEATSALDTANEALVQAAIEAVTKEKPGRTTISVAHRLSTVQRCDRTFVLHKGRVVEEGTHEELFQRRGQYYEMVLAQSLDCEVGGAPDALT</sequence>
<dbReference type="InterPro" id="IPR036640">
    <property type="entry name" value="ABC1_TM_sf"/>
</dbReference>
<dbReference type="PANTHER" id="PTHR43394:SF1">
    <property type="entry name" value="ATP-BINDING CASSETTE SUB-FAMILY B MEMBER 10, MITOCHONDRIAL"/>
    <property type="match status" value="1"/>
</dbReference>
<dbReference type="Pfam" id="PF00664">
    <property type="entry name" value="ABC_membrane"/>
    <property type="match status" value="2"/>
</dbReference>
<gene>
    <name evidence="14" type="ORF">CONLIGDRAFT_577260</name>
</gene>
<dbReference type="Pfam" id="PF00005">
    <property type="entry name" value="ABC_tran"/>
    <property type="match status" value="2"/>
</dbReference>
<dbReference type="SMART" id="SM00382">
    <property type="entry name" value="AAA"/>
    <property type="match status" value="2"/>
</dbReference>
<feature type="transmembrane region" description="Helical" evidence="11">
    <location>
        <begin position="227"/>
        <end position="246"/>
    </location>
</feature>
<name>A0A1J7JN09_9PEZI</name>
<dbReference type="InParanoid" id="A0A1J7JN09"/>
<dbReference type="InterPro" id="IPR011527">
    <property type="entry name" value="ABC1_TM_dom"/>
</dbReference>
<dbReference type="CDD" id="cd03249">
    <property type="entry name" value="ABC_MTABC3_MDL1_MDL2"/>
    <property type="match status" value="2"/>
</dbReference>
<dbReference type="Gene3D" id="1.20.1560.10">
    <property type="entry name" value="ABC transporter type 1, transmembrane domain"/>
    <property type="match status" value="1"/>
</dbReference>
<protein>
    <submittedName>
        <fullName evidence="14">ABC transporter protein AtrC</fullName>
    </submittedName>
</protein>
<dbReference type="InterPro" id="IPR017871">
    <property type="entry name" value="ABC_transporter-like_CS"/>
</dbReference>
<dbReference type="InterPro" id="IPR003439">
    <property type="entry name" value="ABC_transporter-like_ATP-bd"/>
</dbReference>
<evidence type="ECO:0000313" key="15">
    <source>
        <dbReference type="Proteomes" id="UP000182658"/>
    </source>
</evidence>
<keyword evidence="7" id="KW-0067">ATP-binding</keyword>